<evidence type="ECO:0000313" key="2">
    <source>
        <dbReference type="EMBL" id="BCJ93617.1"/>
    </source>
</evidence>
<dbReference type="InterPro" id="IPR010982">
    <property type="entry name" value="Lambda_DNA-bd_dom_sf"/>
</dbReference>
<sequence length="138" mass="15829">MDIGKKIRRLRLENNLSQIDLAHILGVSKSTMSNYERNFSTPDPDTLVKLTTYFNVSIDYIFSGADTIAQYEALKESSSYNNGSSSINKDEGKVIQYYRRLSEEHKDYIKGQMVHLLMQENSQKKDLPGFEDPKTNPN</sequence>
<keyword evidence="3" id="KW-1185">Reference proteome</keyword>
<reference evidence="2 3" key="1">
    <citation type="journal article" date="2016" name="Int. J. Syst. Evol. Microbiol.">
        <title>Descriptions of Anaerotaenia torta gen. nov., sp. nov. and Anaerocolumna cellulosilytica gen. nov., sp. nov. isolated from a methanogenic reactor of cattle waste.</title>
        <authorList>
            <person name="Uek A."/>
            <person name="Ohtaki Y."/>
            <person name="Kaku N."/>
            <person name="Ueki K."/>
        </authorList>
    </citation>
    <scope>NUCLEOTIDE SEQUENCE [LARGE SCALE GENOMIC DNA]</scope>
    <source>
        <strain evidence="2 3">SN021</strain>
    </source>
</reference>
<dbReference type="PANTHER" id="PTHR46558:SF11">
    <property type="entry name" value="HTH-TYPE TRANSCRIPTIONAL REGULATOR XRE"/>
    <property type="match status" value="1"/>
</dbReference>
<name>A0A6S6R0L9_9FIRM</name>
<dbReference type="AlphaFoldDB" id="A0A6S6R0L9"/>
<dbReference type="InterPro" id="IPR001387">
    <property type="entry name" value="Cro/C1-type_HTH"/>
</dbReference>
<dbReference type="Pfam" id="PF01381">
    <property type="entry name" value="HTH_3"/>
    <property type="match status" value="1"/>
</dbReference>
<dbReference type="GO" id="GO:0003677">
    <property type="term" value="F:DNA binding"/>
    <property type="evidence" value="ECO:0007669"/>
    <property type="project" value="UniProtKB-KW"/>
</dbReference>
<dbReference type="RefSeq" id="WP_184092979.1">
    <property type="nucleotide sequence ID" value="NZ_AP023367.1"/>
</dbReference>
<dbReference type="CDD" id="cd00093">
    <property type="entry name" value="HTH_XRE"/>
    <property type="match status" value="1"/>
</dbReference>
<accession>A0A6S6R0L9</accession>
<dbReference type="SMART" id="SM00530">
    <property type="entry name" value="HTH_XRE"/>
    <property type="match status" value="1"/>
</dbReference>
<evidence type="ECO:0000313" key="3">
    <source>
        <dbReference type="Proteomes" id="UP000515561"/>
    </source>
</evidence>
<dbReference type="KEGG" id="acel:acsn021_11860"/>
<dbReference type="PANTHER" id="PTHR46558">
    <property type="entry name" value="TRACRIPTIONAL REGULATORY PROTEIN-RELATED-RELATED"/>
    <property type="match status" value="1"/>
</dbReference>
<organism evidence="2 3">
    <name type="scientific">Anaerocolumna cellulosilytica</name>
    <dbReference type="NCBI Taxonomy" id="433286"/>
    <lineage>
        <taxon>Bacteria</taxon>
        <taxon>Bacillati</taxon>
        <taxon>Bacillota</taxon>
        <taxon>Clostridia</taxon>
        <taxon>Lachnospirales</taxon>
        <taxon>Lachnospiraceae</taxon>
        <taxon>Anaerocolumna</taxon>
    </lineage>
</organism>
<gene>
    <name evidence="2" type="ORF">acsn021_11860</name>
</gene>
<dbReference type="PROSITE" id="PS50943">
    <property type="entry name" value="HTH_CROC1"/>
    <property type="match status" value="1"/>
</dbReference>
<protein>
    <submittedName>
        <fullName evidence="2">Uncharacterized protein</fullName>
    </submittedName>
</protein>
<proteinExistence type="predicted"/>
<evidence type="ECO:0000256" key="1">
    <source>
        <dbReference type="ARBA" id="ARBA00023125"/>
    </source>
</evidence>
<dbReference type="Proteomes" id="UP000515561">
    <property type="component" value="Chromosome"/>
</dbReference>
<dbReference type="EMBL" id="AP023367">
    <property type="protein sequence ID" value="BCJ93617.1"/>
    <property type="molecule type" value="Genomic_DNA"/>
</dbReference>
<dbReference type="Gene3D" id="1.10.260.40">
    <property type="entry name" value="lambda repressor-like DNA-binding domains"/>
    <property type="match status" value="1"/>
</dbReference>
<keyword evidence="1" id="KW-0238">DNA-binding</keyword>
<dbReference type="SUPFAM" id="SSF47413">
    <property type="entry name" value="lambda repressor-like DNA-binding domains"/>
    <property type="match status" value="1"/>
</dbReference>